<proteinExistence type="predicted"/>
<dbReference type="EMBL" id="FNVU01000016">
    <property type="protein sequence ID" value="SEG85627.1"/>
    <property type="molecule type" value="Genomic_DNA"/>
</dbReference>
<gene>
    <name evidence="1" type="ORF">SAMN05216223_116108</name>
</gene>
<dbReference type="Proteomes" id="UP000236754">
    <property type="component" value="Unassembled WGS sequence"/>
</dbReference>
<organism evidence="1 2">
    <name type="scientific">Actinacidiphila yanglinensis</name>
    <dbReference type="NCBI Taxonomy" id="310779"/>
    <lineage>
        <taxon>Bacteria</taxon>
        <taxon>Bacillati</taxon>
        <taxon>Actinomycetota</taxon>
        <taxon>Actinomycetes</taxon>
        <taxon>Kitasatosporales</taxon>
        <taxon>Streptomycetaceae</taxon>
        <taxon>Actinacidiphila</taxon>
    </lineage>
</organism>
<protein>
    <submittedName>
        <fullName evidence="1">Uncharacterized protein</fullName>
    </submittedName>
</protein>
<sequence length="59" mass="6588">MPDYAKPGSFEFYTSVVPNPENRTPKGYAWWKAGTPGVRSFEVGNTDWAAIPIVITKIK</sequence>
<reference evidence="1 2" key="1">
    <citation type="submission" date="2016-10" db="EMBL/GenBank/DDBJ databases">
        <authorList>
            <person name="de Groot N.N."/>
        </authorList>
    </citation>
    <scope>NUCLEOTIDE SEQUENCE [LARGE SCALE GENOMIC DNA]</scope>
    <source>
        <strain evidence="1 2">CGMCC 4.2023</strain>
    </source>
</reference>
<evidence type="ECO:0000313" key="2">
    <source>
        <dbReference type="Proteomes" id="UP000236754"/>
    </source>
</evidence>
<accession>A0A1H6DJP4</accession>
<name>A0A1H6DJP4_9ACTN</name>
<evidence type="ECO:0000313" key="1">
    <source>
        <dbReference type="EMBL" id="SEG85627.1"/>
    </source>
</evidence>
<dbReference type="AlphaFoldDB" id="A0A1H6DJP4"/>
<keyword evidence="2" id="KW-1185">Reference proteome</keyword>